<proteinExistence type="predicted"/>
<dbReference type="EMBL" id="LSYV01000024">
    <property type="protein sequence ID" value="KXZ49148.1"/>
    <property type="molecule type" value="Genomic_DNA"/>
</dbReference>
<evidence type="ECO:0000313" key="1">
    <source>
        <dbReference type="EMBL" id="KXZ49148.1"/>
    </source>
</evidence>
<dbReference type="OrthoDB" id="527152at2759"/>
<sequence>MEQKICKEPYDAFDACMEREGDDRDEKCMELFESLRACMAQKPSLATMLRGMISDPGTK</sequence>
<accession>A0A150GH25</accession>
<dbReference type="SUPFAM" id="SSF47072">
    <property type="entry name" value="Cysteine alpha-hairpin motif"/>
    <property type="match status" value="1"/>
</dbReference>
<evidence type="ECO:0008006" key="3">
    <source>
        <dbReference type="Google" id="ProtNLM"/>
    </source>
</evidence>
<dbReference type="AlphaFoldDB" id="A0A150GH25"/>
<evidence type="ECO:0000313" key="2">
    <source>
        <dbReference type="Proteomes" id="UP000075714"/>
    </source>
</evidence>
<dbReference type="PROSITE" id="PS51808">
    <property type="entry name" value="CHCH"/>
    <property type="match status" value="1"/>
</dbReference>
<dbReference type="InterPro" id="IPR009069">
    <property type="entry name" value="Cys_alpha_HP_mot_SF"/>
</dbReference>
<comment type="caution">
    <text evidence="1">The sequence shown here is derived from an EMBL/GenBank/DDBJ whole genome shotgun (WGS) entry which is preliminary data.</text>
</comment>
<reference evidence="2" key="1">
    <citation type="journal article" date="2016" name="Nat. Commun.">
        <title>The Gonium pectorale genome demonstrates co-option of cell cycle regulation during the evolution of multicellularity.</title>
        <authorList>
            <person name="Hanschen E.R."/>
            <person name="Marriage T.N."/>
            <person name="Ferris P.J."/>
            <person name="Hamaji T."/>
            <person name="Toyoda A."/>
            <person name="Fujiyama A."/>
            <person name="Neme R."/>
            <person name="Noguchi H."/>
            <person name="Minakuchi Y."/>
            <person name="Suzuki M."/>
            <person name="Kawai-Toyooka H."/>
            <person name="Smith D.R."/>
            <person name="Sparks H."/>
            <person name="Anderson J."/>
            <person name="Bakaric R."/>
            <person name="Luria V."/>
            <person name="Karger A."/>
            <person name="Kirschner M.W."/>
            <person name="Durand P.M."/>
            <person name="Michod R.E."/>
            <person name="Nozaki H."/>
            <person name="Olson B.J."/>
        </authorList>
    </citation>
    <scope>NUCLEOTIDE SEQUENCE [LARGE SCALE GENOMIC DNA]</scope>
    <source>
        <strain evidence="2">NIES-2863</strain>
    </source>
</reference>
<dbReference type="Proteomes" id="UP000075714">
    <property type="component" value="Unassembled WGS sequence"/>
</dbReference>
<name>A0A150GH25_GONPE</name>
<organism evidence="1 2">
    <name type="scientific">Gonium pectorale</name>
    <name type="common">Green alga</name>
    <dbReference type="NCBI Taxonomy" id="33097"/>
    <lineage>
        <taxon>Eukaryota</taxon>
        <taxon>Viridiplantae</taxon>
        <taxon>Chlorophyta</taxon>
        <taxon>core chlorophytes</taxon>
        <taxon>Chlorophyceae</taxon>
        <taxon>CS clade</taxon>
        <taxon>Chlamydomonadales</taxon>
        <taxon>Volvocaceae</taxon>
        <taxon>Gonium</taxon>
    </lineage>
</organism>
<protein>
    <recommendedName>
        <fullName evidence="3">GCK domain-containing protein</fullName>
    </recommendedName>
</protein>
<gene>
    <name evidence="1" type="ORF">GPECTOR_23g76</name>
</gene>
<keyword evidence="2" id="KW-1185">Reference proteome</keyword>